<gene>
    <name evidence="1" type="ORF">IQ241_06580</name>
</gene>
<dbReference type="Gene3D" id="1.10.490.110">
    <property type="entry name" value="Uncharacterized conserved protein DUF2267"/>
    <property type="match status" value="1"/>
</dbReference>
<proteinExistence type="predicted"/>
<name>A0A8J7AC66_9CYAN</name>
<dbReference type="AlphaFoldDB" id="A0A8J7AC66"/>
<dbReference type="Proteomes" id="UP000636505">
    <property type="component" value="Unassembled WGS sequence"/>
</dbReference>
<dbReference type="InterPro" id="IPR038282">
    <property type="entry name" value="DUF2267_sf"/>
</dbReference>
<dbReference type="Pfam" id="PF10025">
    <property type="entry name" value="DUF2267"/>
    <property type="match status" value="1"/>
</dbReference>
<protein>
    <submittedName>
        <fullName evidence="1">DUF2267 domain-containing protein</fullName>
    </submittedName>
</protein>
<sequence length="126" mass="13962">MVKLFNSRSLASRQTAEKSIRATFEVLANRMYGDEAKDLAAQIPEELGQYLRGHEGENGTYMSLDEFYSAIADKAGIEVTEARDQVRAIFAVIEEAVTPGQFNHLRTNLSDEYAELFPARGAASGR</sequence>
<reference evidence="1" key="1">
    <citation type="submission" date="2020-10" db="EMBL/GenBank/DDBJ databases">
        <authorList>
            <person name="Castelo-Branco R."/>
            <person name="Eusebio N."/>
            <person name="Adriana R."/>
            <person name="Vieira A."/>
            <person name="Brugerolle De Fraissinette N."/>
            <person name="Rezende De Castro R."/>
            <person name="Schneider M.P."/>
            <person name="Vasconcelos V."/>
            <person name="Leao P.N."/>
        </authorList>
    </citation>
    <scope>NUCLEOTIDE SEQUENCE</scope>
    <source>
        <strain evidence="1">LEGE 07310</strain>
    </source>
</reference>
<dbReference type="EMBL" id="JADEXG010000011">
    <property type="protein sequence ID" value="MBE9076964.1"/>
    <property type="molecule type" value="Genomic_DNA"/>
</dbReference>
<organism evidence="1 2">
    <name type="scientific">Vasconcelosia minhoensis LEGE 07310</name>
    <dbReference type="NCBI Taxonomy" id="915328"/>
    <lineage>
        <taxon>Bacteria</taxon>
        <taxon>Bacillati</taxon>
        <taxon>Cyanobacteriota</taxon>
        <taxon>Cyanophyceae</taxon>
        <taxon>Nodosilineales</taxon>
        <taxon>Cymatolegaceae</taxon>
        <taxon>Vasconcelosia</taxon>
        <taxon>Vasconcelosia minhoensis</taxon>
    </lineage>
</organism>
<evidence type="ECO:0000313" key="1">
    <source>
        <dbReference type="EMBL" id="MBE9076964.1"/>
    </source>
</evidence>
<dbReference type="RefSeq" id="WP_193905626.1">
    <property type="nucleotide sequence ID" value="NZ_JADEXG010000011.1"/>
</dbReference>
<comment type="caution">
    <text evidence="1">The sequence shown here is derived from an EMBL/GenBank/DDBJ whole genome shotgun (WGS) entry which is preliminary data.</text>
</comment>
<keyword evidence="2" id="KW-1185">Reference proteome</keyword>
<evidence type="ECO:0000313" key="2">
    <source>
        <dbReference type="Proteomes" id="UP000636505"/>
    </source>
</evidence>
<accession>A0A8J7AC66</accession>
<dbReference type="InterPro" id="IPR018727">
    <property type="entry name" value="DUF2267"/>
</dbReference>